<name>A0A921ZV82_MANSE</name>
<dbReference type="AlphaFoldDB" id="A0A921ZV82"/>
<sequence length="138" mass="15573">MNNAIFFAEGLKFFDITLKEKLDEFDAPPWSPNIEKLSPIKKMNTPFYKAFGNGVSVESFDKSKLEFRSPAEESTPSSPETLKVSLPSTPILRKPISVIMSRIRRINFDLPEDYELQVKSTVDNGEKNGDDAVKETVV</sequence>
<proteinExistence type="predicted"/>
<evidence type="ECO:0000313" key="2">
    <source>
        <dbReference type="Proteomes" id="UP000791440"/>
    </source>
</evidence>
<evidence type="ECO:0000313" key="1">
    <source>
        <dbReference type="EMBL" id="KAG6464289.1"/>
    </source>
</evidence>
<reference evidence="1" key="2">
    <citation type="submission" date="2020-12" db="EMBL/GenBank/DDBJ databases">
        <authorList>
            <person name="Kanost M."/>
        </authorList>
    </citation>
    <scope>NUCLEOTIDE SEQUENCE</scope>
</reference>
<accession>A0A921ZV82</accession>
<protein>
    <submittedName>
        <fullName evidence="1">Uncharacterized protein</fullName>
    </submittedName>
</protein>
<dbReference type="Proteomes" id="UP000791440">
    <property type="component" value="Unassembled WGS sequence"/>
</dbReference>
<keyword evidence="2" id="KW-1185">Reference proteome</keyword>
<organism evidence="1 2">
    <name type="scientific">Manduca sexta</name>
    <name type="common">Tobacco hawkmoth</name>
    <name type="synonym">Tobacco hornworm</name>
    <dbReference type="NCBI Taxonomy" id="7130"/>
    <lineage>
        <taxon>Eukaryota</taxon>
        <taxon>Metazoa</taxon>
        <taxon>Ecdysozoa</taxon>
        <taxon>Arthropoda</taxon>
        <taxon>Hexapoda</taxon>
        <taxon>Insecta</taxon>
        <taxon>Pterygota</taxon>
        <taxon>Neoptera</taxon>
        <taxon>Endopterygota</taxon>
        <taxon>Lepidoptera</taxon>
        <taxon>Glossata</taxon>
        <taxon>Ditrysia</taxon>
        <taxon>Bombycoidea</taxon>
        <taxon>Sphingidae</taxon>
        <taxon>Sphinginae</taxon>
        <taxon>Sphingini</taxon>
        <taxon>Manduca</taxon>
    </lineage>
</organism>
<gene>
    <name evidence="1" type="ORF">O3G_MSEX014415</name>
</gene>
<reference evidence="1" key="1">
    <citation type="journal article" date="2016" name="Insect Biochem. Mol. Biol.">
        <title>Multifaceted biological insights from a draft genome sequence of the tobacco hornworm moth, Manduca sexta.</title>
        <authorList>
            <person name="Kanost M.R."/>
            <person name="Arrese E.L."/>
            <person name="Cao X."/>
            <person name="Chen Y.R."/>
            <person name="Chellapilla S."/>
            <person name="Goldsmith M.R."/>
            <person name="Grosse-Wilde E."/>
            <person name="Heckel D.G."/>
            <person name="Herndon N."/>
            <person name="Jiang H."/>
            <person name="Papanicolaou A."/>
            <person name="Qu J."/>
            <person name="Soulages J.L."/>
            <person name="Vogel H."/>
            <person name="Walters J."/>
            <person name="Waterhouse R.M."/>
            <person name="Ahn S.J."/>
            <person name="Almeida F.C."/>
            <person name="An C."/>
            <person name="Aqrawi P."/>
            <person name="Bretschneider A."/>
            <person name="Bryant W.B."/>
            <person name="Bucks S."/>
            <person name="Chao H."/>
            <person name="Chevignon G."/>
            <person name="Christen J.M."/>
            <person name="Clarke D.F."/>
            <person name="Dittmer N.T."/>
            <person name="Ferguson L.C.F."/>
            <person name="Garavelou S."/>
            <person name="Gordon K.H.J."/>
            <person name="Gunaratna R.T."/>
            <person name="Han Y."/>
            <person name="Hauser F."/>
            <person name="He Y."/>
            <person name="Heidel-Fischer H."/>
            <person name="Hirsh A."/>
            <person name="Hu Y."/>
            <person name="Jiang H."/>
            <person name="Kalra D."/>
            <person name="Klinner C."/>
            <person name="Konig C."/>
            <person name="Kovar C."/>
            <person name="Kroll A.R."/>
            <person name="Kuwar S.S."/>
            <person name="Lee S.L."/>
            <person name="Lehman R."/>
            <person name="Li K."/>
            <person name="Li Z."/>
            <person name="Liang H."/>
            <person name="Lovelace S."/>
            <person name="Lu Z."/>
            <person name="Mansfield J.H."/>
            <person name="McCulloch K.J."/>
            <person name="Mathew T."/>
            <person name="Morton B."/>
            <person name="Muzny D.M."/>
            <person name="Neunemann D."/>
            <person name="Ongeri F."/>
            <person name="Pauchet Y."/>
            <person name="Pu L.L."/>
            <person name="Pyrousis I."/>
            <person name="Rao X.J."/>
            <person name="Redding A."/>
            <person name="Roesel C."/>
            <person name="Sanchez-Gracia A."/>
            <person name="Schaack S."/>
            <person name="Shukla A."/>
            <person name="Tetreau G."/>
            <person name="Wang Y."/>
            <person name="Xiong G.H."/>
            <person name="Traut W."/>
            <person name="Walsh T.K."/>
            <person name="Worley K.C."/>
            <person name="Wu D."/>
            <person name="Wu W."/>
            <person name="Wu Y.Q."/>
            <person name="Zhang X."/>
            <person name="Zou Z."/>
            <person name="Zucker H."/>
            <person name="Briscoe A.D."/>
            <person name="Burmester T."/>
            <person name="Clem R.J."/>
            <person name="Feyereisen R."/>
            <person name="Grimmelikhuijzen C.J.P."/>
            <person name="Hamodrakas S.J."/>
            <person name="Hansson B.S."/>
            <person name="Huguet E."/>
            <person name="Jermiin L.S."/>
            <person name="Lan Q."/>
            <person name="Lehman H.K."/>
            <person name="Lorenzen M."/>
            <person name="Merzendorfer H."/>
            <person name="Michalopoulos I."/>
            <person name="Morton D.B."/>
            <person name="Muthukrishnan S."/>
            <person name="Oakeshott J.G."/>
            <person name="Palmer W."/>
            <person name="Park Y."/>
            <person name="Passarelli A.L."/>
            <person name="Rozas J."/>
            <person name="Schwartz L.M."/>
            <person name="Smith W."/>
            <person name="Southgate A."/>
            <person name="Vilcinskas A."/>
            <person name="Vogt R."/>
            <person name="Wang P."/>
            <person name="Werren J."/>
            <person name="Yu X.Q."/>
            <person name="Zhou J.J."/>
            <person name="Brown S.J."/>
            <person name="Scherer S.E."/>
            <person name="Richards S."/>
            <person name="Blissard G.W."/>
        </authorList>
    </citation>
    <scope>NUCLEOTIDE SEQUENCE</scope>
</reference>
<comment type="caution">
    <text evidence="1">The sequence shown here is derived from an EMBL/GenBank/DDBJ whole genome shotgun (WGS) entry which is preliminary data.</text>
</comment>
<dbReference type="EMBL" id="JH669139">
    <property type="protein sequence ID" value="KAG6464289.1"/>
    <property type="molecule type" value="Genomic_DNA"/>
</dbReference>